<evidence type="ECO:0000313" key="1">
    <source>
        <dbReference type="EMBL" id="PIO67426.1"/>
    </source>
</evidence>
<reference evidence="1 2" key="1">
    <citation type="submission" date="2015-09" db="EMBL/GenBank/DDBJ databases">
        <title>Draft genome of the parasitic nematode Teladorsagia circumcincta isolate WARC Sus (inbred).</title>
        <authorList>
            <person name="Mitreva M."/>
        </authorList>
    </citation>
    <scope>NUCLEOTIDE SEQUENCE [LARGE SCALE GENOMIC DNA]</scope>
    <source>
        <strain evidence="1 2">S</strain>
    </source>
</reference>
<dbReference type="SUPFAM" id="SSF81822">
    <property type="entry name" value="RuBisCo LSMT C-terminal, substrate-binding domain"/>
    <property type="match status" value="1"/>
</dbReference>
<gene>
    <name evidence="1" type="ORF">TELCIR_10825</name>
</gene>
<dbReference type="OrthoDB" id="441812at2759"/>
<dbReference type="InterPro" id="IPR036464">
    <property type="entry name" value="Rubisco_LSMT_subst-bd_sf"/>
</dbReference>
<dbReference type="AlphaFoldDB" id="A0A2G9UB14"/>
<organism evidence="1 2">
    <name type="scientific">Teladorsagia circumcincta</name>
    <name type="common">Brown stomach worm</name>
    <name type="synonym">Ostertagia circumcincta</name>
    <dbReference type="NCBI Taxonomy" id="45464"/>
    <lineage>
        <taxon>Eukaryota</taxon>
        <taxon>Metazoa</taxon>
        <taxon>Ecdysozoa</taxon>
        <taxon>Nematoda</taxon>
        <taxon>Chromadorea</taxon>
        <taxon>Rhabditida</taxon>
        <taxon>Rhabditina</taxon>
        <taxon>Rhabditomorpha</taxon>
        <taxon>Strongyloidea</taxon>
        <taxon>Trichostrongylidae</taxon>
        <taxon>Teladorsagia</taxon>
    </lineage>
</organism>
<protein>
    <submittedName>
        <fullName evidence="1">Uncharacterized protein</fullName>
    </submittedName>
</protein>
<accession>A0A2G9UB14</accession>
<dbReference type="Gene3D" id="3.90.1420.10">
    <property type="entry name" value="Rubisco LSMT, substrate-binding domain"/>
    <property type="match status" value="1"/>
</dbReference>
<proteinExistence type="predicted"/>
<name>A0A2G9UB14_TELCI</name>
<keyword evidence="2" id="KW-1185">Reference proteome</keyword>
<sequence length="163" mass="18378">MFYGRRSSADHLLHNGFVPAGENPFDSYKLKISLGRSDKNFKEKQKLFSEMGFSESSNVYLYDIAVGPSPLHPSMEQFARIYVSDMPAIAISDPATLRRAVEFLKNRFAILEGSYGVVKEGKTINEKNIALLKKAEIAILKNARIYCERWEKRLGGAEDKVPS</sequence>
<dbReference type="Proteomes" id="UP000230423">
    <property type="component" value="Unassembled WGS sequence"/>
</dbReference>
<dbReference type="EMBL" id="KZ347602">
    <property type="protein sequence ID" value="PIO67426.1"/>
    <property type="molecule type" value="Genomic_DNA"/>
</dbReference>
<evidence type="ECO:0000313" key="2">
    <source>
        <dbReference type="Proteomes" id="UP000230423"/>
    </source>
</evidence>